<dbReference type="GO" id="GO:0000785">
    <property type="term" value="C:chromatin"/>
    <property type="evidence" value="ECO:0007669"/>
    <property type="project" value="TreeGrafter"/>
</dbReference>
<dbReference type="PANTHER" id="PTHR11267">
    <property type="entry name" value="T-BOX PROTEIN-RELATED"/>
    <property type="match status" value="1"/>
</dbReference>
<dbReference type="GO" id="GO:0001708">
    <property type="term" value="P:cell fate specification"/>
    <property type="evidence" value="ECO:0007669"/>
    <property type="project" value="TreeGrafter"/>
</dbReference>
<comment type="caution">
    <text evidence="6">Lacks conserved residue(s) required for the propagation of feature annotation.</text>
</comment>
<reference evidence="9" key="1">
    <citation type="submission" date="2025-08" db="UniProtKB">
        <authorList>
            <consortium name="Ensembl"/>
        </authorList>
    </citation>
    <scope>IDENTIFICATION</scope>
</reference>
<dbReference type="PRINTS" id="PR00937">
    <property type="entry name" value="TBOX"/>
</dbReference>
<dbReference type="PANTHER" id="PTHR11267:SF104">
    <property type="entry name" value="T-BOX TRANSCRIPTION FACTOR TBX1"/>
    <property type="match status" value="1"/>
</dbReference>
<evidence type="ECO:0000256" key="4">
    <source>
        <dbReference type="ARBA" id="ARBA00023163"/>
    </source>
</evidence>
<dbReference type="Pfam" id="PF00907">
    <property type="entry name" value="T-box"/>
    <property type="match status" value="1"/>
</dbReference>
<dbReference type="InterPro" id="IPR001699">
    <property type="entry name" value="TF_T-box"/>
</dbReference>
<evidence type="ECO:0000313" key="10">
    <source>
        <dbReference type="Proteomes" id="UP000261620"/>
    </source>
</evidence>
<evidence type="ECO:0000259" key="8">
    <source>
        <dbReference type="PROSITE" id="PS50252"/>
    </source>
</evidence>
<comment type="subcellular location">
    <subcellularLocation>
        <location evidence="6">Nucleus</location>
    </subcellularLocation>
</comment>
<evidence type="ECO:0000256" key="1">
    <source>
        <dbReference type="ARBA" id="ARBA00022473"/>
    </source>
</evidence>
<keyword evidence="2" id="KW-0805">Transcription regulation</keyword>
<keyword evidence="10" id="KW-1185">Reference proteome</keyword>
<dbReference type="SUPFAM" id="SSF49417">
    <property type="entry name" value="p53-like transcription factors"/>
    <property type="match status" value="1"/>
</dbReference>
<dbReference type="GO" id="GO:0045893">
    <property type="term" value="P:positive regulation of DNA-templated transcription"/>
    <property type="evidence" value="ECO:0007669"/>
    <property type="project" value="InterPro"/>
</dbReference>
<feature type="domain" description="T-box" evidence="8">
    <location>
        <begin position="77"/>
        <end position="194"/>
    </location>
</feature>
<dbReference type="InterPro" id="IPR046360">
    <property type="entry name" value="T-box_DNA-bd"/>
</dbReference>
<evidence type="ECO:0000256" key="2">
    <source>
        <dbReference type="ARBA" id="ARBA00023015"/>
    </source>
</evidence>
<feature type="region of interest" description="Disordered" evidence="7">
    <location>
        <begin position="1"/>
        <end position="56"/>
    </location>
</feature>
<sequence>GGHPRVGGQGGGPAAPSSAASHIASASDSLPCSEMSCDSISESPAPSPVFPPTTFGTPDLKTDFPAALTFRGVSVTLENNGVWKQFNSCGTEMILTKQGRRMFPYCRYRLLGLEPTRLYSLVLSIVPSDSYRYRWNTSKWEISGPAEHQAQGLIRAFSHHYSPCRGSDWMGSLVSFYKLKLTNNSHDQDGHIIVVMTCPRLRTQD</sequence>
<keyword evidence="4" id="KW-0804">Transcription</keyword>
<reference evidence="9" key="2">
    <citation type="submission" date="2025-09" db="UniProtKB">
        <authorList>
            <consortium name="Ensembl"/>
        </authorList>
    </citation>
    <scope>IDENTIFICATION</scope>
</reference>
<evidence type="ECO:0000256" key="3">
    <source>
        <dbReference type="ARBA" id="ARBA00023125"/>
    </source>
</evidence>
<dbReference type="Gene3D" id="2.60.40.820">
    <property type="entry name" value="Transcription factor, T-box"/>
    <property type="match status" value="1"/>
</dbReference>
<proteinExistence type="predicted"/>
<evidence type="ECO:0000313" key="9">
    <source>
        <dbReference type="Ensembl" id="ENSMMOP00000005907.1"/>
    </source>
</evidence>
<organism evidence="9 10">
    <name type="scientific">Mola mola</name>
    <name type="common">Ocean sunfish</name>
    <name type="synonym">Tetraodon mola</name>
    <dbReference type="NCBI Taxonomy" id="94237"/>
    <lineage>
        <taxon>Eukaryota</taxon>
        <taxon>Metazoa</taxon>
        <taxon>Chordata</taxon>
        <taxon>Craniata</taxon>
        <taxon>Vertebrata</taxon>
        <taxon>Euteleostomi</taxon>
        <taxon>Actinopterygii</taxon>
        <taxon>Neopterygii</taxon>
        <taxon>Teleostei</taxon>
        <taxon>Neoteleostei</taxon>
        <taxon>Acanthomorphata</taxon>
        <taxon>Eupercaria</taxon>
        <taxon>Tetraodontiformes</taxon>
        <taxon>Molidae</taxon>
        <taxon>Mola</taxon>
    </lineage>
</organism>
<accession>A0A3Q3W2Q9</accession>
<dbReference type="STRING" id="94237.ENSMMOP00000005907"/>
<dbReference type="GO" id="GO:0000978">
    <property type="term" value="F:RNA polymerase II cis-regulatory region sequence-specific DNA binding"/>
    <property type="evidence" value="ECO:0007669"/>
    <property type="project" value="InterPro"/>
</dbReference>
<dbReference type="OMA" id="NTSKWEI"/>
<dbReference type="GO" id="GO:0005634">
    <property type="term" value="C:nucleus"/>
    <property type="evidence" value="ECO:0007669"/>
    <property type="project" value="UniProtKB-SubCell"/>
</dbReference>
<evidence type="ECO:0000256" key="7">
    <source>
        <dbReference type="SAM" id="MobiDB-lite"/>
    </source>
</evidence>
<protein>
    <recommendedName>
        <fullName evidence="8">T-box domain-containing protein</fullName>
    </recommendedName>
</protein>
<evidence type="ECO:0000256" key="6">
    <source>
        <dbReference type="PROSITE-ProRule" id="PRU00201"/>
    </source>
</evidence>
<dbReference type="InterPro" id="IPR008967">
    <property type="entry name" value="p53-like_TF_DNA-bd_sf"/>
</dbReference>
<keyword evidence="1" id="KW-0217">Developmental protein</keyword>
<evidence type="ECO:0000256" key="5">
    <source>
        <dbReference type="ARBA" id="ARBA00023242"/>
    </source>
</evidence>
<name>A0A3Q3W2Q9_MOLML</name>
<feature type="compositionally biased region" description="Gly residues" evidence="7">
    <location>
        <begin position="1"/>
        <end position="13"/>
    </location>
</feature>
<dbReference type="AlphaFoldDB" id="A0A3Q3W2Q9"/>
<dbReference type="PROSITE" id="PS50252">
    <property type="entry name" value="TBOX_3"/>
    <property type="match status" value="1"/>
</dbReference>
<dbReference type="GO" id="GO:0000981">
    <property type="term" value="F:DNA-binding transcription factor activity, RNA polymerase II-specific"/>
    <property type="evidence" value="ECO:0007669"/>
    <property type="project" value="TreeGrafter"/>
</dbReference>
<keyword evidence="3 6" id="KW-0238">DNA-binding</keyword>
<keyword evidence="5 6" id="KW-0539">Nucleus</keyword>
<dbReference type="InterPro" id="IPR036960">
    <property type="entry name" value="T-box_sf"/>
</dbReference>
<feature type="compositionally biased region" description="Low complexity" evidence="7">
    <location>
        <begin position="14"/>
        <end position="29"/>
    </location>
</feature>
<dbReference type="SMART" id="SM00425">
    <property type="entry name" value="TBOX"/>
    <property type="match status" value="1"/>
</dbReference>
<dbReference type="Proteomes" id="UP000261620">
    <property type="component" value="Unplaced"/>
</dbReference>
<dbReference type="Ensembl" id="ENSMMOT00000006016.1">
    <property type="protein sequence ID" value="ENSMMOP00000005907.1"/>
    <property type="gene ID" value="ENSMMOG00000004634.1"/>
</dbReference>